<comment type="caution">
    <text evidence="2">The sequence shown here is derived from an EMBL/GenBank/DDBJ whole genome shotgun (WGS) entry which is preliminary data.</text>
</comment>
<keyword evidence="1" id="KW-0812">Transmembrane</keyword>
<organism evidence="2 3">
    <name type="scientific">Piscibacillus salipiscarius</name>
    <dbReference type="NCBI Taxonomy" id="299480"/>
    <lineage>
        <taxon>Bacteria</taxon>
        <taxon>Bacillati</taxon>
        <taxon>Bacillota</taxon>
        <taxon>Bacilli</taxon>
        <taxon>Bacillales</taxon>
        <taxon>Bacillaceae</taxon>
        <taxon>Piscibacillus</taxon>
    </lineage>
</organism>
<dbReference type="Proteomes" id="UP001597452">
    <property type="component" value="Unassembled WGS sequence"/>
</dbReference>
<feature type="transmembrane region" description="Helical" evidence="1">
    <location>
        <begin position="54"/>
        <end position="75"/>
    </location>
</feature>
<name>A0ABW5QBF5_9BACI</name>
<feature type="transmembrane region" description="Helical" evidence="1">
    <location>
        <begin position="249"/>
        <end position="267"/>
    </location>
</feature>
<feature type="transmembrane region" description="Helical" evidence="1">
    <location>
        <begin position="303"/>
        <end position="324"/>
    </location>
</feature>
<proteinExistence type="predicted"/>
<accession>A0ABW5QBF5</accession>
<feature type="transmembrane region" description="Helical" evidence="1">
    <location>
        <begin position="422"/>
        <end position="443"/>
    </location>
</feature>
<evidence type="ECO:0000256" key="1">
    <source>
        <dbReference type="SAM" id="Phobius"/>
    </source>
</evidence>
<feature type="transmembrane region" description="Helical" evidence="1">
    <location>
        <begin position="273"/>
        <end position="291"/>
    </location>
</feature>
<keyword evidence="3" id="KW-1185">Reference proteome</keyword>
<dbReference type="Pfam" id="PF02667">
    <property type="entry name" value="SCFA_trans"/>
    <property type="match status" value="1"/>
</dbReference>
<dbReference type="EMBL" id="JBHUMZ010000021">
    <property type="protein sequence ID" value="MFD2639131.1"/>
    <property type="molecule type" value="Genomic_DNA"/>
</dbReference>
<feature type="transmembrane region" description="Helical" evidence="1">
    <location>
        <begin position="95"/>
        <end position="126"/>
    </location>
</feature>
<sequence length="444" mass="48785">MLKGLTSFFNRIVQRYLPDAFLFAIILTFIVYLLGILFTSSGPSQMVEHWGTGFWDLLAFAMQMSLIVVTGYILANSPPVKRFLERISTLANTPGQAILLVTIVASIACLINYGFGLVVGALLALHVAKRIPSVDYRLLIASAYSGFLLWHGGMSGSIPLTIATDNHFLMDTIGSIPITQTLFSGMNLFIVIFLLVTLPLMNWLMNRSSDYTGTIDPEFLNEQMVSTEVEEAATKDEVTPAERLENSMMVSMLIGLLGLVFILFHFVNNGLDININIANFTMLFLGILLHKTPRRFLNVVNDAVKNAGGIIIQFPFYAGIMGMMVESGLSEQMSMWFVSISNEVTYPLFAFISAGIVNFFVPSGGGQWAVQAPIMIPAALDLGVDTAKTAMAVAWGDAWTNMIQPFWALPLLAIAGLKVKDIMGFCMVILLWSFIPISVALLLF</sequence>
<feature type="transmembrane region" description="Helical" evidence="1">
    <location>
        <begin position="20"/>
        <end position="42"/>
    </location>
</feature>
<feature type="transmembrane region" description="Helical" evidence="1">
    <location>
        <begin position="182"/>
        <end position="201"/>
    </location>
</feature>
<dbReference type="PANTHER" id="PTHR41983">
    <property type="entry name" value="SHORT-CHAIN FATTY ACID TRANSPORTER-RELATED"/>
    <property type="match status" value="1"/>
</dbReference>
<dbReference type="InterPro" id="IPR006160">
    <property type="entry name" value="SCFA_transpt_AtoE"/>
</dbReference>
<feature type="transmembrane region" description="Helical" evidence="1">
    <location>
        <begin position="138"/>
        <end position="162"/>
    </location>
</feature>
<evidence type="ECO:0000313" key="2">
    <source>
        <dbReference type="EMBL" id="MFD2639131.1"/>
    </source>
</evidence>
<dbReference type="RefSeq" id="WP_377328933.1">
    <property type="nucleotide sequence ID" value="NZ_JBHUMZ010000021.1"/>
</dbReference>
<gene>
    <name evidence="2" type="ORF">ACFSW4_09670</name>
</gene>
<feature type="transmembrane region" description="Helical" evidence="1">
    <location>
        <begin position="344"/>
        <end position="361"/>
    </location>
</feature>
<keyword evidence="1" id="KW-1133">Transmembrane helix</keyword>
<reference evidence="3" key="1">
    <citation type="journal article" date="2019" name="Int. J. Syst. Evol. Microbiol.">
        <title>The Global Catalogue of Microorganisms (GCM) 10K type strain sequencing project: providing services to taxonomists for standard genome sequencing and annotation.</title>
        <authorList>
            <consortium name="The Broad Institute Genomics Platform"/>
            <consortium name="The Broad Institute Genome Sequencing Center for Infectious Disease"/>
            <person name="Wu L."/>
            <person name="Ma J."/>
        </authorList>
    </citation>
    <scope>NUCLEOTIDE SEQUENCE [LARGE SCALE GENOMIC DNA]</scope>
    <source>
        <strain evidence="3">TISTR 1571</strain>
    </source>
</reference>
<evidence type="ECO:0000313" key="3">
    <source>
        <dbReference type="Proteomes" id="UP001597452"/>
    </source>
</evidence>
<protein>
    <submittedName>
        <fullName evidence="2">Short-chain fatty acid transporter</fullName>
    </submittedName>
</protein>
<keyword evidence="1" id="KW-0472">Membrane</keyword>
<dbReference type="PANTHER" id="PTHR41983:SF2">
    <property type="entry name" value="SHORT-CHAIN FATTY ACID TRANSPORTER-RELATED"/>
    <property type="match status" value="1"/>
</dbReference>